<dbReference type="EMBL" id="CP107246">
    <property type="protein sequence ID" value="WIM05593.1"/>
    <property type="molecule type" value="Genomic_DNA"/>
</dbReference>
<dbReference type="KEGG" id="npv:OHM77_13085"/>
<dbReference type="GO" id="GO:0017004">
    <property type="term" value="P:cytochrome complex assembly"/>
    <property type="evidence" value="ECO:0007669"/>
    <property type="project" value="UniProtKB-KW"/>
</dbReference>
<evidence type="ECO:0000256" key="2">
    <source>
        <dbReference type="ARBA" id="ARBA00022748"/>
    </source>
</evidence>
<dbReference type="PANTHER" id="PTHR42852:SF6">
    <property type="entry name" value="THIOL:DISULFIDE INTERCHANGE PROTEIN DSBE"/>
    <property type="match status" value="1"/>
</dbReference>
<dbReference type="InterPro" id="IPR050553">
    <property type="entry name" value="Thioredoxin_ResA/DsbE_sf"/>
</dbReference>
<name>A0AA49IY06_9PROT</name>
<dbReference type="GO" id="GO:0030313">
    <property type="term" value="C:cell envelope"/>
    <property type="evidence" value="ECO:0007669"/>
    <property type="project" value="UniProtKB-SubCell"/>
</dbReference>
<reference evidence="6" key="1">
    <citation type="journal article" date="2023" name="Nat. Microbiol.">
        <title>Enrichment and characterization of a nitric oxide-reducing microbial community in a continuous bioreactor.</title>
        <authorList>
            <person name="Garrido-Amador P."/>
            <person name="Stortenbeker N."/>
            <person name="Wessels H.J.C.T."/>
            <person name="Speth D.R."/>
            <person name="Garcia-Heredia I."/>
            <person name="Kartal B."/>
        </authorList>
    </citation>
    <scope>NUCLEOTIDE SEQUENCE</scope>
    <source>
        <strain evidence="6">MAG1</strain>
    </source>
</reference>
<keyword evidence="2" id="KW-0201">Cytochrome c-type biogenesis</keyword>
<dbReference type="PANTHER" id="PTHR42852">
    <property type="entry name" value="THIOL:DISULFIDE INTERCHANGE PROTEIN DSBE"/>
    <property type="match status" value="1"/>
</dbReference>
<dbReference type="InterPro" id="IPR013766">
    <property type="entry name" value="Thioredoxin_domain"/>
</dbReference>
<dbReference type="Pfam" id="PF00578">
    <property type="entry name" value="AhpC-TSA"/>
    <property type="match status" value="1"/>
</dbReference>
<keyword evidence="4" id="KW-0676">Redox-active center</keyword>
<dbReference type="Gene3D" id="3.40.30.10">
    <property type="entry name" value="Glutaredoxin"/>
    <property type="match status" value="1"/>
</dbReference>
<comment type="subcellular location">
    <subcellularLocation>
        <location evidence="1">Cell envelope</location>
    </subcellularLocation>
</comment>
<evidence type="ECO:0000256" key="4">
    <source>
        <dbReference type="ARBA" id="ARBA00023284"/>
    </source>
</evidence>
<keyword evidence="3" id="KW-1015">Disulfide bond</keyword>
<dbReference type="Proteomes" id="UP001234916">
    <property type="component" value="Chromosome"/>
</dbReference>
<evidence type="ECO:0000313" key="6">
    <source>
        <dbReference type="EMBL" id="WIM05593.1"/>
    </source>
</evidence>
<evidence type="ECO:0000259" key="5">
    <source>
        <dbReference type="PROSITE" id="PS51352"/>
    </source>
</evidence>
<organism evidence="6">
    <name type="scientific">Candidatus Nitricoxidivorans perseverans</name>
    <dbReference type="NCBI Taxonomy" id="2975601"/>
    <lineage>
        <taxon>Bacteria</taxon>
        <taxon>Pseudomonadati</taxon>
        <taxon>Pseudomonadota</taxon>
        <taxon>Betaproteobacteria</taxon>
        <taxon>Nitrosomonadales</taxon>
        <taxon>Sterolibacteriaceae</taxon>
        <taxon>Candidatus Nitricoxidivorans</taxon>
    </lineage>
</organism>
<protein>
    <submittedName>
        <fullName evidence="6">TlpA family protein disulfide reductase</fullName>
    </submittedName>
</protein>
<dbReference type="GO" id="GO:0016491">
    <property type="term" value="F:oxidoreductase activity"/>
    <property type="evidence" value="ECO:0007669"/>
    <property type="project" value="InterPro"/>
</dbReference>
<accession>A0AA49IY06</accession>
<dbReference type="SUPFAM" id="SSF52833">
    <property type="entry name" value="Thioredoxin-like"/>
    <property type="match status" value="1"/>
</dbReference>
<dbReference type="InterPro" id="IPR000866">
    <property type="entry name" value="AhpC/TSA"/>
</dbReference>
<proteinExistence type="predicted"/>
<feature type="domain" description="Thioredoxin" evidence="5">
    <location>
        <begin position="40"/>
        <end position="179"/>
    </location>
</feature>
<dbReference type="GO" id="GO:0016209">
    <property type="term" value="F:antioxidant activity"/>
    <property type="evidence" value="ECO:0007669"/>
    <property type="project" value="InterPro"/>
</dbReference>
<evidence type="ECO:0000256" key="3">
    <source>
        <dbReference type="ARBA" id="ARBA00023157"/>
    </source>
</evidence>
<dbReference type="AlphaFoldDB" id="A0AA49IY06"/>
<evidence type="ECO:0000256" key="1">
    <source>
        <dbReference type="ARBA" id="ARBA00004196"/>
    </source>
</evidence>
<sequence length="179" mass="19162">MKLLGLAAGLTAAAAGWAVWLFLGASEPVRPLPPPPEIPATTVASLRATALPDLAGRPQALEQWRGRALVVNYWATWCIPCREEMPAFSKLHDRFAPRGVQFVGIAADDADKVRAFARETPVSYPLLVGGPDAIQPTRALGNAPLAVPFTVVLDREGKVRAAVLGRVREEALAELLGRL</sequence>
<dbReference type="CDD" id="cd02966">
    <property type="entry name" value="TlpA_like_family"/>
    <property type="match status" value="1"/>
</dbReference>
<dbReference type="InterPro" id="IPR036249">
    <property type="entry name" value="Thioredoxin-like_sf"/>
</dbReference>
<gene>
    <name evidence="6" type="ORF">OHM77_13085</name>
</gene>
<dbReference type="PROSITE" id="PS51352">
    <property type="entry name" value="THIOREDOXIN_2"/>
    <property type="match status" value="1"/>
</dbReference>